<keyword evidence="9" id="KW-1185">Reference proteome</keyword>
<dbReference type="Gene3D" id="3.40.30.10">
    <property type="entry name" value="Glutaredoxin"/>
    <property type="match status" value="1"/>
</dbReference>
<dbReference type="InterPro" id="IPR036249">
    <property type="entry name" value="Thioredoxin-like_sf"/>
</dbReference>
<proteinExistence type="predicted"/>
<reference evidence="8 9" key="1">
    <citation type="submission" date="2023-08" db="EMBL/GenBank/DDBJ databases">
        <title>Black Yeasts Isolated from many extreme environments.</title>
        <authorList>
            <person name="Coleine C."/>
            <person name="Stajich J.E."/>
            <person name="Selbmann L."/>
        </authorList>
    </citation>
    <scope>NUCLEOTIDE SEQUENCE [LARGE SCALE GENOMIC DNA]</scope>
    <source>
        <strain evidence="8 9">CCFEE 5885</strain>
    </source>
</reference>
<evidence type="ECO:0000259" key="7">
    <source>
        <dbReference type="Pfam" id="PF00462"/>
    </source>
</evidence>
<evidence type="ECO:0000256" key="2">
    <source>
        <dbReference type="ARBA" id="ARBA00022723"/>
    </source>
</evidence>
<evidence type="ECO:0000256" key="1">
    <source>
        <dbReference type="ARBA" id="ARBA00022714"/>
    </source>
</evidence>
<evidence type="ECO:0000256" key="6">
    <source>
        <dbReference type="SAM" id="MobiDB-lite"/>
    </source>
</evidence>
<dbReference type="SUPFAM" id="SSF52833">
    <property type="entry name" value="Thioredoxin-like"/>
    <property type="match status" value="1"/>
</dbReference>
<dbReference type="PANTHER" id="PTHR10293:SF16">
    <property type="entry name" value="GLUTAREDOXIN-RELATED PROTEIN 5, MITOCHONDRIAL"/>
    <property type="match status" value="1"/>
</dbReference>
<evidence type="ECO:0000313" key="9">
    <source>
        <dbReference type="Proteomes" id="UP001345013"/>
    </source>
</evidence>
<dbReference type="Proteomes" id="UP001345013">
    <property type="component" value="Unassembled WGS sequence"/>
</dbReference>
<feature type="region of interest" description="Disordered" evidence="6">
    <location>
        <begin position="91"/>
        <end position="155"/>
    </location>
</feature>
<dbReference type="PANTHER" id="PTHR10293">
    <property type="entry name" value="GLUTAREDOXIN FAMILY MEMBER"/>
    <property type="match status" value="1"/>
</dbReference>
<dbReference type="Pfam" id="PF00462">
    <property type="entry name" value="Glutaredoxin"/>
    <property type="match status" value="1"/>
</dbReference>
<dbReference type="InterPro" id="IPR033658">
    <property type="entry name" value="GRX_PICOT-like"/>
</dbReference>
<evidence type="ECO:0000256" key="5">
    <source>
        <dbReference type="ARBA" id="ARBA00023284"/>
    </source>
</evidence>
<dbReference type="PROSITE" id="PS51354">
    <property type="entry name" value="GLUTAREDOXIN_2"/>
    <property type="match status" value="1"/>
</dbReference>
<evidence type="ECO:0000256" key="3">
    <source>
        <dbReference type="ARBA" id="ARBA00023004"/>
    </source>
</evidence>
<dbReference type="InterPro" id="IPR002109">
    <property type="entry name" value="Glutaredoxin"/>
</dbReference>
<dbReference type="CDD" id="cd03028">
    <property type="entry name" value="GRX_PICOT_like"/>
    <property type="match status" value="1"/>
</dbReference>
<name>A0ABR0KET1_9EURO</name>
<protein>
    <submittedName>
        <fullName evidence="8">Monothiol glutaredoxin grx5</fullName>
    </submittedName>
</protein>
<gene>
    <name evidence="8" type="primary">GRX5</name>
    <name evidence="8" type="ORF">LTR24_003395</name>
</gene>
<keyword evidence="4" id="KW-0411">Iron-sulfur</keyword>
<feature type="domain" description="Glutaredoxin" evidence="7">
    <location>
        <begin position="7"/>
        <end position="64"/>
    </location>
</feature>
<dbReference type="InterPro" id="IPR004480">
    <property type="entry name" value="Monothiol_GRX-rel"/>
</dbReference>
<evidence type="ECO:0000313" key="8">
    <source>
        <dbReference type="EMBL" id="KAK5094695.1"/>
    </source>
</evidence>
<keyword evidence="5" id="KW-0676">Redox-active center</keyword>
<dbReference type="EMBL" id="JAVRRG010000032">
    <property type="protein sequence ID" value="KAK5094695.1"/>
    <property type="molecule type" value="Genomic_DNA"/>
</dbReference>
<keyword evidence="3" id="KW-0408">Iron</keyword>
<organism evidence="8 9">
    <name type="scientific">Lithohypha guttulata</name>
    <dbReference type="NCBI Taxonomy" id="1690604"/>
    <lineage>
        <taxon>Eukaryota</taxon>
        <taxon>Fungi</taxon>
        <taxon>Dikarya</taxon>
        <taxon>Ascomycota</taxon>
        <taxon>Pezizomycotina</taxon>
        <taxon>Eurotiomycetes</taxon>
        <taxon>Chaetothyriomycetidae</taxon>
        <taxon>Chaetothyriales</taxon>
        <taxon>Trichomeriaceae</taxon>
        <taxon>Lithohypha</taxon>
    </lineage>
</organism>
<evidence type="ECO:0000256" key="4">
    <source>
        <dbReference type="ARBA" id="ARBA00023014"/>
    </source>
</evidence>
<keyword evidence="2" id="KW-0479">Metal-binding</keyword>
<sequence length="155" mass="16810">MKGTPETPQCGFSRTSIQILGLQGLDPRKFTAFNVLEDEDLRSGIKEYSDWPTIPQLYVNKDFVGGCDILMQMHKDGSLAEMLSNNKLIVEEEGGDVEGAGAEEAREISEQSTGANSKDSKGQSSDAEEQGTEETRELTEQSTGANSKDNKGQSS</sequence>
<feature type="compositionally biased region" description="Polar residues" evidence="6">
    <location>
        <begin position="111"/>
        <end position="125"/>
    </location>
</feature>
<comment type="caution">
    <text evidence="8">The sequence shown here is derived from an EMBL/GenBank/DDBJ whole genome shotgun (WGS) entry which is preliminary data.</text>
</comment>
<keyword evidence="1" id="KW-0001">2Fe-2S</keyword>
<accession>A0ABR0KET1</accession>